<dbReference type="STRING" id="1656094.BFC18_17810"/>
<dbReference type="InterPro" id="IPR029056">
    <property type="entry name" value="Ribokinase-like"/>
</dbReference>
<feature type="domain" description="Carbohydrate kinase PfkB" evidence="6">
    <location>
        <begin position="3"/>
        <end position="312"/>
    </location>
</feature>
<evidence type="ECO:0000256" key="5">
    <source>
        <dbReference type="ARBA" id="ARBA00022840"/>
    </source>
</evidence>
<dbReference type="CDD" id="cd01167">
    <property type="entry name" value="bac_FRK"/>
    <property type="match status" value="1"/>
</dbReference>
<evidence type="ECO:0000313" key="7">
    <source>
        <dbReference type="EMBL" id="OFC69574.1"/>
    </source>
</evidence>
<dbReference type="InterPro" id="IPR011611">
    <property type="entry name" value="PfkB_dom"/>
</dbReference>
<dbReference type="PROSITE" id="PS00583">
    <property type="entry name" value="PFKB_KINASES_1"/>
    <property type="match status" value="1"/>
</dbReference>
<dbReference type="EMBL" id="MDHN01000039">
    <property type="protein sequence ID" value="OFC69574.1"/>
    <property type="molecule type" value="Genomic_DNA"/>
</dbReference>
<dbReference type="InterPro" id="IPR050306">
    <property type="entry name" value="PfkB_Carbo_kinase"/>
</dbReference>
<comment type="similarity">
    <text evidence="1">Belongs to the carbohydrate kinase PfkB family.</text>
</comment>
<dbReference type="AlphaFoldDB" id="A0A1E7Z844"/>
<evidence type="ECO:0000256" key="1">
    <source>
        <dbReference type="ARBA" id="ARBA00010688"/>
    </source>
</evidence>
<proteinExistence type="inferred from homology"/>
<dbReference type="GO" id="GO:0005524">
    <property type="term" value="F:ATP binding"/>
    <property type="evidence" value="ECO:0007669"/>
    <property type="project" value="UniProtKB-KW"/>
</dbReference>
<keyword evidence="4 7" id="KW-0418">Kinase</keyword>
<organism evidence="7 8">
    <name type="scientific">Alteromonas confluentis</name>
    <dbReference type="NCBI Taxonomy" id="1656094"/>
    <lineage>
        <taxon>Bacteria</taxon>
        <taxon>Pseudomonadati</taxon>
        <taxon>Pseudomonadota</taxon>
        <taxon>Gammaproteobacteria</taxon>
        <taxon>Alteromonadales</taxon>
        <taxon>Alteromonadaceae</taxon>
        <taxon>Alteromonas/Salinimonas group</taxon>
        <taxon>Alteromonas</taxon>
    </lineage>
</organism>
<dbReference type="PROSITE" id="PS00584">
    <property type="entry name" value="PFKB_KINASES_2"/>
    <property type="match status" value="1"/>
</dbReference>
<dbReference type="OrthoDB" id="9779730at2"/>
<evidence type="ECO:0000256" key="4">
    <source>
        <dbReference type="ARBA" id="ARBA00022777"/>
    </source>
</evidence>
<keyword evidence="3" id="KW-0547">Nucleotide-binding</keyword>
<dbReference type="GO" id="GO:0016301">
    <property type="term" value="F:kinase activity"/>
    <property type="evidence" value="ECO:0007669"/>
    <property type="project" value="UniProtKB-KW"/>
</dbReference>
<evidence type="ECO:0000313" key="8">
    <source>
        <dbReference type="Proteomes" id="UP000175691"/>
    </source>
</evidence>
<dbReference type="PANTHER" id="PTHR43085">
    <property type="entry name" value="HEXOKINASE FAMILY MEMBER"/>
    <property type="match status" value="1"/>
</dbReference>
<protein>
    <submittedName>
        <fullName evidence="7">Sugar kinase</fullName>
    </submittedName>
</protein>
<dbReference type="Proteomes" id="UP000175691">
    <property type="component" value="Unassembled WGS sequence"/>
</dbReference>
<keyword evidence="8" id="KW-1185">Reference proteome</keyword>
<keyword evidence="2" id="KW-0808">Transferase</keyword>
<reference evidence="7 8" key="1">
    <citation type="submission" date="2016-08" db="EMBL/GenBank/DDBJ databases">
        <authorList>
            <person name="Seilhamer J.J."/>
        </authorList>
    </citation>
    <scope>NUCLEOTIDE SEQUENCE [LARGE SCALE GENOMIC DNA]</scope>
    <source>
        <strain evidence="7 8">KCTC 42603</strain>
    </source>
</reference>
<sequence length="322" mass="34722">MQVLCMGEALIDMLATKEQNGSGMIESFQKFAGGAPANVAVAVAKLGGDSALFGKLGKDQFGHYLHQTLTELGVDTTFTAFSDKGKTALAFVGLDDEGERSFDFYIDNAAHTDLTEADLVSTLFDRPRIVSFCSGSFSTSALRQVTEAGLKLFTDAESVLCLDINYRPAFWDNVALAPEVISDAAGKVDMIKASREELVDLYGEGQVDSKIQQWLDSGVSLILLTNGAKPVSFYTRDTDGTFPVPEAEVVDTTAAGDAFVGGFLFMMSNAVVNRHSFVQWAGNFEHILTTLRFATQCGAVAVARYGAFDALPDQSHMNDFVH</sequence>
<dbReference type="Pfam" id="PF00294">
    <property type="entry name" value="PfkB"/>
    <property type="match status" value="1"/>
</dbReference>
<evidence type="ECO:0000256" key="2">
    <source>
        <dbReference type="ARBA" id="ARBA00022679"/>
    </source>
</evidence>
<evidence type="ECO:0000259" key="6">
    <source>
        <dbReference type="Pfam" id="PF00294"/>
    </source>
</evidence>
<gene>
    <name evidence="7" type="ORF">BFC18_17810</name>
</gene>
<dbReference type="Gene3D" id="3.40.1190.20">
    <property type="match status" value="1"/>
</dbReference>
<comment type="caution">
    <text evidence="7">The sequence shown here is derived from an EMBL/GenBank/DDBJ whole genome shotgun (WGS) entry which is preliminary data.</text>
</comment>
<keyword evidence="5" id="KW-0067">ATP-binding</keyword>
<dbReference type="PANTHER" id="PTHR43085:SF1">
    <property type="entry name" value="PSEUDOURIDINE KINASE-RELATED"/>
    <property type="match status" value="1"/>
</dbReference>
<name>A0A1E7Z844_9ALTE</name>
<evidence type="ECO:0000256" key="3">
    <source>
        <dbReference type="ARBA" id="ARBA00022741"/>
    </source>
</evidence>
<accession>A0A1E7Z844</accession>
<dbReference type="InterPro" id="IPR002173">
    <property type="entry name" value="Carboh/pur_kinase_PfkB_CS"/>
</dbReference>
<dbReference type="SUPFAM" id="SSF53613">
    <property type="entry name" value="Ribokinase-like"/>
    <property type="match status" value="1"/>
</dbReference>